<reference evidence="3" key="1">
    <citation type="submission" date="2017-08" db="EMBL/GenBank/DDBJ databases">
        <authorList>
            <person name="Polle J.E."/>
            <person name="Barry K."/>
            <person name="Cushman J."/>
            <person name="Schmutz J."/>
            <person name="Tran D."/>
            <person name="Hathwaick L.T."/>
            <person name="Yim W.C."/>
            <person name="Jenkins J."/>
            <person name="Mckie-Krisberg Z.M."/>
            <person name="Prochnik S."/>
            <person name="Lindquist E."/>
            <person name="Dockter R.B."/>
            <person name="Adam C."/>
            <person name="Molina H."/>
            <person name="Bunkerborg J."/>
            <person name="Jin E."/>
            <person name="Buchheim M."/>
            <person name="Magnuson J."/>
        </authorList>
    </citation>
    <scope>NUCLEOTIDE SEQUENCE</scope>
    <source>
        <strain evidence="3">CCAP 19/18</strain>
    </source>
</reference>
<proteinExistence type="predicted"/>
<evidence type="ECO:0000313" key="3">
    <source>
        <dbReference type="EMBL" id="KAF5827028.1"/>
    </source>
</evidence>
<feature type="non-terminal residue" evidence="3">
    <location>
        <position position="1"/>
    </location>
</feature>
<gene>
    <name evidence="3" type="ORF">DUNSADRAFT_1481</name>
</gene>
<comment type="caution">
    <text evidence="3">The sequence shown here is derived from an EMBL/GenBank/DDBJ whole genome shotgun (WGS) entry which is preliminary data.</text>
</comment>
<keyword evidence="2" id="KW-0472">Membrane</keyword>
<evidence type="ECO:0000256" key="1">
    <source>
        <dbReference type="SAM" id="MobiDB-lite"/>
    </source>
</evidence>
<feature type="region of interest" description="Disordered" evidence="1">
    <location>
        <begin position="136"/>
        <end position="206"/>
    </location>
</feature>
<feature type="compositionally biased region" description="Gly residues" evidence="1">
    <location>
        <begin position="193"/>
        <end position="202"/>
    </location>
</feature>
<dbReference type="Proteomes" id="UP000815325">
    <property type="component" value="Unassembled WGS sequence"/>
</dbReference>
<evidence type="ECO:0000313" key="4">
    <source>
        <dbReference type="Proteomes" id="UP000815325"/>
    </source>
</evidence>
<name>A0ABQ7FXD9_DUNSA</name>
<feature type="compositionally biased region" description="Basic and acidic residues" evidence="1">
    <location>
        <begin position="164"/>
        <end position="183"/>
    </location>
</feature>
<protein>
    <submittedName>
        <fullName evidence="3">Uncharacterized protein</fullName>
    </submittedName>
</protein>
<organism evidence="3 4">
    <name type="scientific">Dunaliella salina</name>
    <name type="common">Green alga</name>
    <name type="synonym">Protococcus salinus</name>
    <dbReference type="NCBI Taxonomy" id="3046"/>
    <lineage>
        <taxon>Eukaryota</taxon>
        <taxon>Viridiplantae</taxon>
        <taxon>Chlorophyta</taxon>
        <taxon>core chlorophytes</taxon>
        <taxon>Chlorophyceae</taxon>
        <taxon>CS clade</taxon>
        <taxon>Chlamydomonadales</taxon>
        <taxon>Dunaliellaceae</taxon>
        <taxon>Dunaliella</taxon>
    </lineage>
</organism>
<accession>A0ABQ7FXD9</accession>
<keyword evidence="2" id="KW-0812">Transmembrane</keyword>
<keyword evidence="2" id="KW-1133">Transmembrane helix</keyword>
<feature type="transmembrane region" description="Helical" evidence="2">
    <location>
        <begin position="50"/>
        <end position="71"/>
    </location>
</feature>
<keyword evidence="4" id="KW-1185">Reference proteome</keyword>
<feature type="transmembrane region" description="Helical" evidence="2">
    <location>
        <begin position="83"/>
        <end position="105"/>
    </location>
</feature>
<dbReference type="EMBL" id="MU070616">
    <property type="protein sequence ID" value="KAF5827028.1"/>
    <property type="molecule type" value="Genomic_DNA"/>
</dbReference>
<evidence type="ECO:0000256" key="2">
    <source>
        <dbReference type="SAM" id="Phobius"/>
    </source>
</evidence>
<sequence length="291" mass="30252">AQLAAGSPWLSLYLCNAAVLLAGVEWVSTAAPCLHPATPPARALLAATHFLYTFVVVAAMLVVVTLLGAVGAWMPALQPTASVLAWAALLAMPLLSGLFVLVVVLKHVRVELMDALEAISRVPQLVGAVPPHARAPWAPLSDTSDGDQGSVSGEGDVHGGGGHGRREELVGDGARAGESRRSEGLVSRTAGVGDEGGGGSEGVGARRLGTLPHLSQRSRLQHLLRQQQQQAVRGQQEGAMDVLDRQLPQQLEVAPWGESGAGGPGAWQELGPLGMVTNYMARMRACVCVCV</sequence>